<gene>
    <name evidence="14" type="ordered locus">Snas_6404</name>
</gene>
<dbReference type="EMBL" id="CP001778">
    <property type="protein sequence ID" value="ADD46020.1"/>
    <property type="molecule type" value="Genomic_DNA"/>
</dbReference>
<dbReference type="Gene3D" id="3.10.580.10">
    <property type="entry name" value="CBS-domain"/>
    <property type="match status" value="1"/>
</dbReference>
<dbReference type="STRING" id="446470.Snas_6404"/>
<dbReference type="PANTHER" id="PTHR43099">
    <property type="entry name" value="UPF0053 PROTEIN YRKA"/>
    <property type="match status" value="1"/>
</dbReference>
<dbReference type="InterPro" id="IPR005170">
    <property type="entry name" value="Transptr-assoc_dom"/>
</dbReference>
<evidence type="ECO:0000259" key="12">
    <source>
        <dbReference type="PROSITE" id="PS51371"/>
    </source>
</evidence>
<dbReference type="InterPro" id="IPR044751">
    <property type="entry name" value="Ion_transp-like_CBS"/>
</dbReference>
<evidence type="ECO:0000256" key="10">
    <source>
        <dbReference type="PROSITE-ProRule" id="PRU01193"/>
    </source>
</evidence>
<evidence type="ECO:0000256" key="9">
    <source>
        <dbReference type="PROSITE-ProRule" id="PRU00703"/>
    </source>
</evidence>
<keyword evidence="3" id="KW-1003">Cell membrane</keyword>
<dbReference type="PROSITE" id="PS51846">
    <property type="entry name" value="CNNM"/>
    <property type="match status" value="1"/>
</dbReference>
<evidence type="ECO:0000313" key="14">
    <source>
        <dbReference type="EMBL" id="ADD46020.1"/>
    </source>
</evidence>
<dbReference type="PANTHER" id="PTHR43099:SF6">
    <property type="entry name" value="UPF0053 PROTEIN RV1842C"/>
    <property type="match status" value="1"/>
</dbReference>
<protein>
    <recommendedName>
        <fullName evidence="16">CBS domain containing protein</fullName>
    </recommendedName>
</protein>
<dbReference type="FunFam" id="3.10.580.10:FF:000002">
    <property type="entry name" value="Magnesium/cobalt efflux protein CorC"/>
    <property type="match status" value="1"/>
</dbReference>
<name>D3Q5G0_STANL</name>
<evidence type="ECO:0000256" key="4">
    <source>
        <dbReference type="ARBA" id="ARBA00022692"/>
    </source>
</evidence>
<dbReference type="GO" id="GO:0005886">
    <property type="term" value="C:plasma membrane"/>
    <property type="evidence" value="ECO:0007669"/>
    <property type="project" value="UniProtKB-SubCell"/>
</dbReference>
<dbReference type="KEGG" id="sna:Snas_6404"/>
<comment type="similarity">
    <text evidence="2">Belongs to the UPF0053 family.</text>
</comment>
<dbReference type="SUPFAM" id="SSF54631">
    <property type="entry name" value="CBS-domain pair"/>
    <property type="match status" value="1"/>
</dbReference>
<evidence type="ECO:0000256" key="2">
    <source>
        <dbReference type="ARBA" id="ARBA00006337"/>
    </source>
</evidence>
<organism evidence="14 15">
    <name type="scientific">Stackebrandtia nassauensis (strain DSM 44728 / CIP 108903 / NRRL B-16338 / NBRC 102104 / LLR-40K-21)</name>
    <dbReference type="NCBI Taxonomy" id="446470"/>
    <lineage>
        <taxon>Bacteria</taxon>
        <taxon>Bacillati</taxon>
        <taxon>Actinomycetota</taxon>
        <taxon>Actinomycetes</taxon>
        <taxon>Glycomycetales</taxon>
        <taxon>Glycomycetaceae</taxon>
        <taxon>Stackebrandtia</taxon>
    </lineage>
</organism>
<keyword evidence="6 10" id="KW-1133">Transmembrane helix</keyword>
<dbReference type="eggNOG" id="COG1253">
    <property type="taxonomic scope" value="Bacteria"/>
</dbReference>
<dbReference type="CDD" id="cd04590">
    <property type="entry name" value="CBS_pair_CorC_HlyC_assoc"/>
    <property type="match status" value="1"/>
</dbReference>
<dbReference type="SUPFAM" id="SSF56176">
    <property type="entry name" value="FAD-binding/transporter-associated domain-like"/>
    <property type="match status" value="1"/>
</dbReference>
<reference evidence="14 15" key="1">
    <citation type="journal article" date="2009" name="Stand. Genomic Sci.">
        <title>Complete genome sequence of Stackebrandtia nassauensis type strain (LLR-40K-21).</title>
        <authorList>
            <person name="Munk C."/>
            <person name="Lapidus A."/>
            <person name="Copeland A."/>
            <person name="Jando M."/>
            <person name="Mayilraj S."/>
            <person name="Glavina Del Rio T."/>
            <person name="Nolan M."/>
            <person name="Chen F."/>
            <person name="Lucas S."/>
            <person name="Tice H."/>
            <person name="Cheng J.F."/>
            <person name="Han C."/>
            <person name="Detter J.C."/>
            <person name="Bruce D."/>
            <person name="Goodwin L."/>
            <person name="Chain P."/>
            <person name="Pitluck S."/>
            <person name="Goker M."/>
            <person name="Ovchinikova G."/>
            <person name="Pati A."/>
            <person name="Ivanova N."/>
            <person name="Mavromatis K."/>
            <person name="Chen A."/>
            <person name="Palaniappan K."/>
            <person name="Land M."/>
            <person name="Hauser L."/>
            <person name="Chang Y.J."/>
            <person name="Jeffries C.D."/>
            <person name="Bristow J."/>
            <person name="Eisen J.A."/>
            <person name="Markowitz V."/>
            <person name="Hugenholtz P."/>
            <person name="Kyrpides N.C."/>
            <person name="Klenk H.P."/>
        </authorList>
    </citation>
    <scope>NUCLEOTIDE SEQUENCE [LARGE SCALE GENOMIC DNA]</scope>
    <source>
        <strain evidence="15">DSM 44728 / CIP 108903 / NRRL B-16338 / NBRC 102104 / LLR-40K-21</strain>
    </source>
</reference>
<evidence type="ECO:0000313" key="15">
    <source>
        <dbReference type="Proteomes" id="UP000000844"/>
    </source>
</evidence>
<evidence type="ECO:0000256" key="8">
    <source>
        <dbReference type="ARBA" id="ARBA00023136"/>
    </source>
</evidence>
<dbReference type="Pfam" id="PF03471">
    <property type="entry name" value="CorC_HlyC"/>
    <property type="match status" value="1"/>
</dbReference>
<dbReference type="RefSeq" id="WP_013021591.1">
    <property type="nucleotide sequence ID" value="NC_013947.1"/>
</dbReference>
<evidence type="ECO:0000256" key="3">
    <source>
        <dbReference type="ARBA" id="ARBA00022475"/>
    </source>
</evidence>
<evidence type="ECO:0000256" key="6">
    <source>
        <dbReference type="ARBA" id="ARBA00022989"/>
    </source>
</evidence>
<dbReference type="InterPro" id="IPR016169">
    <property type="entry name" value="FAD-bd_PCMH_sub2"/>
</dbReference>
<evidence type="ECO:0000256" key="7">
    <source>
        <dbReference type="ARBA" id="ARBA00023122"/>
    </source>
</evidence>
<dbReference type="HOGENOM" id="CLU_015237_4_0_11"/>
<dbReference type="InterPro" id="IPR046342">
    <property type="entry name" value="CBS_dom_sf"/>
</dbReference>
<feature type="domain" description="CNNM transmembrane" evidence="13">
    <location>
        <begin position="4"/>
        <end position="204"/>
    </location>
</feature>
<dbReference type="GO" id="GO:0050660">
    <property type="term" value="F:flavin adenine dinucleotide binding"/>
    <property type="evidence" value="ECO:0007669"/>
    <property type="project" value="InterPro"/>
</dbReference>
<evidence type="ECO:0000256" key="5">
    <source>
        <dbReference type="ARBA" id="ARBA00022737"/>
    </source>
</evidence>
<dbReference type="SMART" id="SM01091">
    <property type="entry name" value="CorC_HlyC"/>
    <property type="match status" value="1"/>
</dbReference>
<evidence type="ECO:0008006" key="16">
    <source>
        <dbReference type="Google" id="ProtNLM"/>
    </source>
</evidence>
<feature type="transmembrane region" description="Helical" evidence="11">
    <location>
        <begin position="12"/>
        <end position="33"/>
    </location>
</feature>
<dbReference type="InterPro" id="IPR000644">
    <property type="entry name" value="CBS_dom"/>
</dbReference>
<dbReference type="Proteomes" id="UP000000844">
    <property type="component" value="Chromosome"/>
</dbReference>
<dbReference type="Pfam" id="PF00571">
    <property type="entry name" value="CBS"/>
    <property type="match status" value="2"/>
</dbReference>
<dbReference type="InterPro" id="IPR051676">
    <property type="entry name" value="UPF0053_domain"/>
</dbReference>
<evidence type="ECO:0000259" key="13">
    <source>
        <dbReference type="PROSITE" id="PS51846"/>
    </source>
</evidence>
<keyword evidence="15" id="KW-1185">Reference proteome</keyword>
<dbReference type="PROSITE" id="PS51371">
    <property type="entry name" value="CBS"/>
    <property type="match status" value="2"/>
</dbReference>
<feature type="transmembrane region" description="Helical" evidence="11">
    <location>
        <begin position="61"/>
        <end position="83"/>
    </location>
</feature>
<dbReference type="InterPro" id="IPR036318">
    <property type="entry name" value="FAD-bd_PCMH-like_sf"/>
</dbReference>
<dbReference type="AlphaFoldDB" id="D3Q5G0"/>
<dbReference type="InterPro" id="IPR002550">
    <property type="entry name" value="CNNM"/>
</dbReference>
<dbReference type="Gene3D" id="3.30.465.10">
    <property type="match status" value="1"/>
</dbReference>
<keyword evidence="7 9" id="KW-0129">CBS domain</keyword>
<proteinExistence type="inferred from homology"/>
<sequence>MDATLTETVLPLLAFVLLIGANGFFVAAEYALVTVNRPSIDDAASSGDRRARSVQRALKRLSFQLSGAQLGITITALLTGYLAEPALSRLLAPLLKPFGDAAEGVSIAIGMVLANLLSMLFGELLPKNAALARPFPIARATATPQRVFSSVFGWLIHMLNGSANWLVRRFGVEPQEELATARAPDELQLLAAMSARAGTLPRETAMLLQRTLRFGDKRAAEAMTPRVDMVALPTGATIAELIHTAADTGYSRFPVYQDTTDQVVGVAALTDALGLPPARRSVTSVRSVAREPVFVPEHLDLNGLATRMRAEGADMAIVIDEYGGTDGIVTIEDLVEELVGEIADEHDTEPAEETSTRIEATGNLAHLLPGLLHEDEIAEHTGFRMPDGPYETLAGFIMARLGHIPAVGETVVYEGWEFTVVDVERHRVEQVRVQPPPGWEPAGEYVPKEESL</sequence>
<feature type="domain" description="CBS" evidence="12">
    <location>
        <begin position="223"/>
        <end position="282"/>
    </location>
</feature>
<keyword evidence="8 10" id="KW-0472">Membrane</keyword>
<comment type="subcellular location">
    <subcellularLocation>
        <location evidence="1">Cell membrane</location>
        <topology evidence="1">Multi-pass membrane protein</topology>
    </subcellularLocation>
</comment>
<evidence type="ECO:0000256" key="11">
    <source>
        <dbReference type="SAM" id="Phobius"/>
    </source>
</evidence>
<keyword evidence="4 10" id="KW-0812">Transmembrane</keyword>
<dbReference type="Pfam" id="PF01595">
    <property type="entry name" value="CNNM"/>
    <property type="match status" value="1"/>
</dbReference>
<evidence type="ECO:0000256" key="1">
    <source>
        <dbReference type="ARBA" id="ARBA00004651"/>
    </source>
</evidence>
<accession>D3Q5G0</accession>
<keyword evidence="5" id="KW-0677">Repeat</keyword>
<feature type="domain" description="CBS" evidence="12">
    <location>
        <begin position="288"/>
        <end position="345"/>
    </location>
</feature>